<dbReference type="EMBL" id="KV440971">
    <property type="protein sequence ID" value="OAD81510.1"/>
    <property type="molecule type" value="Genomic_DNA"/>
</dbReference>
<evidence type="ECO:0000313" key="2">
    <source>
        <dbReference type="EMBL" id="OAD81510.1"/>
    </source>
</evidence>
<dbReference type="GeneID" id="28991051"/>
<name>A0A167RFC1_PHYB8</name>
<feature type="chain" id="PRO_5008241483" evidence="1">
    <location>
        <begin position="23"/>
        <end position="99"/>
    </location>
</feature>
<evidence type="ECO:0000313" key="4">
    <source>
        <dbReference type="Proteomes" id="UP000077315"/>
    </source>
</evidence>
<evidence type="ECO:0000313" key="3">
    <source>
        <dbReference type="EMBL" id="OAD81518.1"/>
    </source>
</evidence>
<sequence length="99" mass="11387">MAIFSPVLLNFTLETLVLSIFANHTFLELTLHCSSPPLTIKLLTYTNDVFGCLFNPADITRLQNHLKLNVWPSNARINMHENHEISFSDDLFHHWNAPL</sequence>
<dbReference type="Proteomes" id="UP000077315">
    <property type="component" value="Unassembled WGS sequence"/>
</dbReference>
<reference evidence="4" key="2">
    <citation type="submission" date="2015-06" db="EMBL/GenBank/DDBJ databases">
        <title>Expansion of signal transduction pathways in fungi by whole-genome duplication.</title>
        <authorList>
            <consortium name="DOE Joint Genome Institute"/>
            <person name="Corrochano L.M."/>
            <person name="Kuo A."/>
            <person name="Marcet-Houben M."/>
            <person name="Polaino S."/>
            <person name="Salamov A."/>
            <person name="Villalobos J.M."/>
            <person name="Alvarez M.I."/>
            <person name="Avalos J."/>
            <person name="Benito E.P."/>
            <person name="Benoit I."/>
            <person name="Burger G."/>
            <person name="Camino L.P."/>
            <person name="Canovas D."/>
            <person name="Cerda-Olmedo E."/>
            <person name="Cheng J.-F."/>
            <person name="Dominguez A."/>
            <person name="Elias M."/>
            <person name="Eslava A.P."/>
            <person name="Glaser F."/>
            <person name="Grimwood J."/>
            <person name="Gutierrez G."/>
            <person name="Heitman J."/>
            <person name="Henrissat B."/>
            <person name="Iturriaga E.A."/>
            <person name="Lang B.F."/>
            <person name="Lavin J.L."/>
            <person name="Lee S."/>
            <person name="Li W."/>
            <person name="Lindquist E."/>
            <person name="Lopez-Garcia S."/>
            <person name="Luque E.M."/>
            <person name="Marcos A.T."/>
            <person name="Martin J."/>
            <person name="McCluskey K."/>
            <person name="Medina H.R."/>
            <person name="Miralles-Duran A."/>
            <person name="Miyazaki A."/>
            <person name="Munoz-Torres E."/>
            <person name="Oguiza J.A."/>
            <person name="Ohm R."/>
            <person name="Olmedo M."/>
            <person name="Orejas M."/>
            <person name="Ortiz-Castellanos L."/>
            <person name="Pisabarro A.G."/>
            <person name="Rodriguez-Romero J."/>
            <person name="Ruiz-Herrera J."/>
            <person name="Ruiz-Vazquez R."/>
            <person name="Sanz C."/>
            <person name="Schackwitz W."/>
            <person name="Schmutz J."/>
            <person name="Shahriari M."/>
            <person name="Shelest E."/>
            <person name="Silva-Franco F."/>
            <person name="Soanes D."/>
            <person name="Syed K."/>
            <person name="Tagua V.G."/>
            <person name="Talbot N.J."/>
            <person name="Thon M."/>
            <person name="De vries R.P."/>
            <person name="Wiebenga A."/>
            <person name="Yadav J.S."/>
            <person name="Braun E.L."/>
            <person name="Baker S."/>
            <person name="Garre V."/>
            <person name="Horwitz B."/>
            <person name="Torres-Martinez S."/>
            <person name="Idnurm A."/>
            <person name="Herrera-Estrella A."/>
            <person name="Gabaldon T."/>
            <person name="Grigoriev I.V."/>
        </authorList>
    </citation>
    <scope>NUCLEOTIDE SEQUENCE [LARGE SCALE GENOMIC DNA]</scope>
    <source>
        <strain evidence="4">NRRL 1555(-)</strain>
    </source>
</reference>
<dbReference type="AlphaFoldDB" id="A0A167RFC1"/>
<dbReference type="EMBL" id="KV440971">
    <property type="protein sequence ID" value="OAD81518.1"/>
    <property type="molecule type" value="Genomic_DNA"/>
</dbReference>
<evidence type="ECO:0000256" key="1">
    <source>
        <dbReference type="SAM" id="SignalP"/>
    </source>
</evidence>
<dbReference type="RefSeq" id="XP_018299550.1">
    <property type="nucleotide sequence ID" value="XM_018430145.1"/>
</dbReference>
<organism evidence="3 4">
    <name type="scientific">Phycomyces blakesleeanus (strain ATCC 8743b / DSM 1359 / FGSC 10004 / NBRC 33097 / NRRL 1555)</name>
    <dbReference type="NCBI Taxonomy" id="763407"/>
    <lineage>
        <taxon>Eukaryota</taxon>
        <taxon>Fungi</taxon>
        <taxon>Fungi incertae sedis</taxon>
        <taxon>Mucoromycota</taxon>
        <taxon>Mucoromycotina</taxon>
        <taxon>Mucoromycetes</taxon>
        <taxon>Mucorales</taxon>
        <taxon>Phycomycetaceae</taxon>
        <taxon>Phycomyces</taxon>
    </lineage>
</organism>
<reference evidence="3" key="1">
    <citation type="submission" date="2015-06" db="EMBL/GenBank/DDBJ databases">
        <title>Expansion of signal transduction pathways in fungi by whole-genome duplication.</title>
        <authorList>
            <consortium name="DOE Joint Genome Institute"/>
            <person name="Corrochano L.M."/>
            <person name="Kuo A."/>
            <person name="Marcet-Houben M."/>
            <person name="Polaino S."/>
            <person name="Salamov A."/>
            <person name="Villalobos J.M."/>
            <person name="Alvarez M.I."/>
            <person name="Avalos J."/>
            <person name="Benito E.P."/>
            <person name="Benoit I."/>
            <person name="Burger G."/>
            <person name="Camino L.P."/>
            <person name="Canovas D."/>
            <person name="Cerda-Olmedo E."/>
            <person name="Cheng J.-F."/>
            <person name="Dominguez A."/>
            <person name="Elias M."/>
            <person name="Eslava A.P."/>
            <person name="Glaser F."/>
            <person name="Grimwood J."/>
            <person name="Gutierrez G."/>
            <person name="Heitman J."/>
            <person name="Henrissat B."/>
            <person name="Iturriaga E.A."/>
            <person name="Lang B.F."/>
            <person name="Lavin J.L."/>
            <person name="Lee S."/>
            <person name="Li W."/>
            <person name="Lindquist E."/>
            <person name="Lopez-Garcia S."/>
            <person name="Luque E.M."/>
            <person name="Marcos A.T."/>
            <person name="Martin J."/>
            <person name="Mccluskey K."/>
            <person name="Medina H.R."/>
            <person name="Miralles-Duran A."/>
            <person name="Miyazaki A."/>
            <person name="Munoz-Torres E."/>
            <person name="Oguiza J.A."/>
            <person name="Ohm R."/>
            <person name="Olmedo M."/>
            <person name="Orejas M."/>
            <person name="Ortiz-Castellanos L."/>
            <person name="Pisabarro A.G."/>
            <person name="Rodriguez-Romero J."/>
            <person name="Ruiz-Herrera J."/>
            <person name="Ruiz-Vazquez R."/>
            <person name="Sanz C."/>
            <person name="Schackwitz W."/>
            <person name="Schmutz J."/>
            <person name="Shahriari M."/>
            <person name="Shelest E."/>
            <person name="Silva-Franco F."/>
            <person name="Soanes D."/>
            <person name="Syed K."/>
            <person name="Tagua V.G."/>
            <person name="Talbot N.J."/>
            <person name="Thon M."/>
            <person name="De Vries R.P."/>
            <person name="Wiebenga A."/>
            <person name="Yadav J.S."/>
            <person name="Braun E.L."/>
            <person name="Baker S."/>
            <person name="Garre V."/>
            <person name="Horwitz B."/>
            <person name="Torres-Martinez S."/>
            <person name="Idnurm A."/>
            <person name="Herrera-Estrella A."/>
            <person name="Gabaldon T."/>
            <person name="Grigoriev I.V."/>
        </authorList>
    </citation>
    <scope>NUCLEOTIDE SEQUENCE [LARGE SCALE GENOMIC DNA]</scope>
    <source>
        <strain evidence="3">NRRL 1555</strain>
    </source>
</reference>
<keyword evidence="4" id="KW-1185">Reference proteome</keyword>
<dbReference type="VEuPathDB" id="FungiDB:PHYBLDRAFT_139052"/>
<feature type="signal peptide" evidence="1">
    <location>
        <begin position="1"/>
        <end position="22"/>
    </location>
</feature>
<dbReference type="RefSeq" id="XP_018299558.1">
    <property type="nucleotide sequence ID" value="XM_018430150.1"/>
</dbReference>
<dbReference type="GeneID" id="28991056"/>
<dbReference type="VEuPathDB" id="FungiDB:PHYBLDRAFT_139061"/>
<gene>
    <name evidence="2" type="ORF">PHYBLDRAFT_139052</name>
    <name evidence="3" type="ORF">PHYBLDRAFT_139061</name>
</gene>
<protein>
    <submittedName>
        <fullName evidence="3">Uncharacterized protein</fullName>
    </submittedName>
</protein>
<proteinExistence type="predicted"/>
<keyword evidence="1" id="KW-0732">Signal</keyword>
<accession>A0A167RFC1</accession>